<reference evidence="2" key="2">
    <citation type="submission" date="2025-08" db="UniProtKB">
        <authorList>
            <consortium name="Ensembl"/>
        </authorList>
    </citation>
    <scope>IDENTIFICATION</scope>
</reference>
<dbReference type="Proteomes" id="UP000265120">
    <property type="component" value="Chromosome 18"/>
</dbReference>
<reference evidence="2" key="3">
    <citation type="submission" date="2025-09" db="UniProtKB">
        <authorList>
            <consortium name="Ensembl"/>
        </authorList>
    </citation>
    <scope>IDENTIFICATION</scope>
</reference>
<feature type="region of interest" description="Disordered" evidence="1">
    <location>
        <begin position="1"/>
        <end position="112"/>
    </location>
</feature>
<feature type="compositionally biased region" description="Polar residues" evidence="1">
    <location>
        <begin position="82"/>
        <end position="91"/>
    </location>
</feature>
<name>A0A3P8W093_CYNSE</name>
<proteinExistence type="predicted"/>
<organism evidence="2 3">
    <name type="scientific">Cynoglossus semilaevis</name>
    <name type="common">Tongue sole</name>
    <dbReference type="NCBI Taxonomy" id="244447"/>
    <lineage>
        <taxon>Eukaryota</taxon>
        <taxon>Metazoa</taxon>
        <taxon>Chordata</taxon>
        <taxon>Craniata</taxon>
        <taxon>Vertebrata</taxon>
        <taxon>Euteleostomi</taxon>
        <taxon>Actinopterygii</taxon>
        <taxon>Neopterygii</taxon>
        <taxon>Teleostei</taxon>
        <taxon>Neoteleostei</taxon>
        <taxon>Acanthomorphata</taxon>
        <taxon>Carangaria</taxon>
        <taxon>Pleuronectiformes</taxon>
        <taxon>Pleuronectoidei</taxon>
        <taxon>Cynoglossidae</taxon>
        <taxon>Cynoglossinae</taxon>
        <taxon>Cynoglossus</taxon>
    </lineage>
</organism>
<evidence type="ECO:0000313" key="2">
    <source>
        <dbReference type="Ensembl" id="ENSCSEP00000019982.1"/>
    </source>
</evidence>
<feature type="compositionally biased region" description="Basic and acidic residues" evidence="1">
    <location>
        <begin position="1"/>
        <end position="13"/>
    </location>
</feature>
<dbReference type="AlphaFoldDB" id="A0A3P8W093"/>
<evidence type="ECO:0000313" key="3">
    <source>
        <dbReference type="Proteomes" id="UP000265120"/>
    </source>
</evidence>
<reference evidence="2 3" key="1">
    <citation type="journal article" date="2014" name="Nat. Genet.">
        <title>Whole-genome sequence of a flatfish provides insights into ZW sex chromosome evolution and adaptation to a benthic lifestyle.</title>
        <authorList>
            <person name="Chen S."/>
            <person name="Zhang G."/>
            <person name="Shao C."/>
            <person name="Huang Q."/>
            <person name="Liu G."/>
            <person name="Zhang P."/>
            <person name="Song W."/>
            <person name="An N."/>
            <person name="Chalopin D."/>
            <person name="Volff J.N."/>
            <person name="Hong Y."/>
            <person name="Li Q."/>
            <person name="Sha Z."/>
            <person name="Zhou H."/>
            <person name="Xie M."/>
            <person name="Yu Q."/>
            <person name="Liu Y."/>
            <person name="Xiang H."/>
            <person name="Wang N."/>
            <person name="Wu K."/>
            <person name="Yang C."/>
            <person name="Zhou Q."/>
            <person name="Liao X."/>
            <person name="Yang L."/>
            <person name="Hu Q."/>
            <person name="Zhang J."/>
            <person name="Meng L."/>
            <person name="Jin L."/>
            <person name="Tian Y."/>
            <person name="Lian J."/>
            <person name="Yang J."/>
            <person name="Miao G."/>
            <person name="Liu S."/>
            <person name="Liang Z."/>
            <person name="Yan F."/>
            <person name="Li Y."/>
            <person name="Sun B."/>
            <person name="Zhang H."/>
            <person name="Zhang J."/>
            <person name="Zhu Y."/>
            <person name="Du M."/>
            <person name="Zhao Y."/>
            <person name="Schartl M."/>
            <person name="Tang Q."/>
            <person name="Wang J."/>
        </authorList>
    </citation>
    <scope>NUCLEOTIDE SEQUENCE</scope>
</reference>
<accession>A0A3P8W093</accession>
<sequence length="112" mass="11883">YSSREDGDKDCTNYKDVANGSSGPKAGRGRPKGTSKRKSKSLTQDGDGAPSQPIKRGRPKGSPNKTPRLVAELGTDIKVKTDGSTNLTSSRGRIRKIRVPYSGAPTAETSVH</sequence>
<keyword evidence="3" id="KW-1185">Reference proteome</keyword>
<dbReference type="InParanoid" id="A0A3P8W093"/>
<feature type="compositionally biased region" description="Basic residues" evidence="1">
    <location>
        <begin position="27"/>
        <end position="40"/>
    </location>
</feature>
<dbReference type="Ensembl" id="ENSCSET00000020227.1">
    <property type="protein sequence ID" value="ENSCSEP00000019982.1"/>
    <property type="gene ID" value="ENSCSEG00000012762.1"/>
</dbReference>
<evidence type="ECO:0000256" key="1">
    <source>
        <dbReference type="SAM" id="MobiDB-lite"/>
    </source>
</evidence>
<protein>
    <submittedName>
        <fullName evidence="2">Uncharacterized protein</fullName>
    </submittedName>
</protein>